<keyword evidence="1" id="KW-0433">Leucine-rich repeat</keyword>
<dbReference type="InterPro" id="IPR032675">
    <property type="entry name" value="LRR_dom_sf"/>
</dbReference>
<dbReference type="PANTHER" id="PTHR48051:SF1">
    <property type="entry name" value="RAS SUPPRESSOR PROTEIN 1"/>
    <property type="match status" value="1"/>
</dbReference>
<accession>A0A7X2L141</accession>
<dbReference type="EMBL" id="WJXB01000002">
    <property type="protein sequence ID" value="MRN52705.1"/>
    <property type="molecule type" value="Genomic_DNA"/>
</dbReference>
<name>A0A7X2L141_9BACL</name>
<reference evidence="3 4" key="1">
    <citation type="submission" date="2019-11" db="EMBL/GenBank/DDBJ databases">
        <title>Paenibacillus monticola sp. nov., a novel PGPR strain isolated from mountain sample in China.</title>
        <authorList>
            <person name="Zhao Q."/>
            <person name="Li H.-P."/>
            <person name="Zhang J.-L."/>
        </authorList>
    </citation>
    <scope>NUCLEOTIDE SEQUENCE [LARGE SCALE GENOMIC DNA]</scope>
    <source>
        <strain evidence="3 4">LC-T2</strain>
    </source>
</reference>
<sequence>MMSFYTDPKGEVYERLIDFLIEHTDKFVLSEWHEHYGIVKPYTEIMDKLKPFLVEQCTMEEMQAKSGANYSQGTYYIYQCCTDAGIVLKEAVHGLYDWRQPQMPEDLCFWDAAGADYLYSVSHEKIMGIKMSEEEAEQLADSIPGLFIQLEAHRDVDCFINDAIKHQTDSLTLSSYRLTEIPDRIRELKQLKYLEVFEQDITRLPLALFELDTLETLTLMTADLECIPPEIAKLQQLKHLTIYCGSSDRPVLGWAPKVKEDLMLDHLPPELGQLKQLETLSVSYTGITELPIELEQLTELHHLNINGNLIMDIPRFLSRMPNLKYVDGSDQFRS</sequence>
<dbReference type="RefSeq" id="WP_154117699.1">
    <property type="nucleotide sequence ID" value="NZ_WJXB01000002.1"/>
</dbReference>
<evidence type="ECO:0000256" key="2">
    <source>
        <dbReference type="ARBA" id="ARBA00022737"/>
    </source>
</evidence>
<dbReference type="Gene3D" id="3.80.10.10">
    <property type="entry name" value="Ribonuclease Inhibitor"/>
    <property type="match status" value="1"/>
</dbReference>
<dbReference type="Pfam" id="PF12799">
    <property type="entry name" value="LRR_4"/>
    <property type="match status" value="1"/>
</dbReference>
<dbReference type="Proteomes" id="UP000463051">
    <property type="component" value="Unassembled WGS sequence"/>
</dbReference>
<dbReference type="InterPro" id="IPR050216">
    <property type="entry name" value="LRR_domain-containing"/>
</dbReference>
<evidence type="ECO:0000256" key="1">
    <source>
        <dbReference type="ARBA" id="ARBA00022614"/>
    </source>
</evidence>
<dbReference type="AlphaFoldDB" id="A0A7X2L141"/>
<dbReference type="PANTHER" id="PTHR48051">
    <property type="match status" value="1"/>
</dbReference>
<dbReference type="GO" id="GO:0005737">
    <property type="term" value="C:cytoplasm"/>
    <property type="evidence" value="ECO:0007669"/>
    <property type="project" value="TreeGrafter"/>
</dbReference>
<protein>
    <submittedName>
        <fullName evidence="3">Leucine-rich repeat domain-containing protein</fullName>
    </submittedName>
</protein>
<organism evidence="3 4">
    <name type="scientific">Paenibacillus monticola</name>
    <dbReference type="NCBI Taxonomy" id="2666075"/>
    <lineage>
        <taxon>Bacteria</taxon>
        <taxon>Bacillati</taxon>
        <taxon>Bacillota</taxon>
        <taxon>Bacilli</taxon>
        <taxon>Bacillales</taxon>
        <taxon>Paenibacillaceae</taxon>
        <taxon>Paenibacillus</taxon>
    </lineage>
</organism>
<proteinExistence type="predicted"/>
<keyword evidence="2" id="KW-0677">Repeat</keyword>
<dbReference type="SUPFAM" id="SSF52047">
    <property type="entry name" value="RNI-like"/>
    <property type="match status" value="1"/>
</dbReference>
<gene>
    <name evidence="3" type="ORF">GJB61_06800</name>
</gene>
<evidence type="ECO:0000313" key="4">
    <source>
        <dbReference type="Proteomes" id="UP000463051"/>
    </source>
</evidence>
<comment type="caution">
    <text evidence="3">The sequence shown here is derived from an EMBL/GenBank/DDBJ whole genome shotgun (WGS) entry which is preliminary data.</text>
</comment>
<keyword evidence="4" id="KW-1185">Reference proteome</keyword>
<dbReference type="InterPro" id="IPR025875">
    <property type="entry name" value="Leu-rich_rpt_4"/>
</dbReference>
<evidence type="ECO:0000313" key="3">
    <source>
        <dbReference type="EMBL" id="MRN52705.1"/>
    </source>
</evidence>